<evidence type="ECO:0000256" key="9">
    <source>
        <dbReference type="SAM" id="MobiDB-lite"/>
    </source>
</evidence>
<comment type="subcellular location">
    <subcellularLocation>
        <location evidence="1">Nucleus</location>
    </subcellularLocation>
</comment>
<feature type="region of interest" description="Disordered" evidence="9">
    <location>
        <begin position="605"/>
        <end position="639"/>
    </location>
</feature>
<evidence type="ECO:0000256" key="8">
    <source>
        <dbReference type="PROSITE-ProRule" id="PRU00042"/>
    </source>
</evidence>
<proteinExistence type="predicted"/>
<organism evidence="11 12">
    <name type="scientific">Silurus meridionalis</name>
    <name type="common">Southern catfish</name>
    <name type="synonym">Silurus soldatovi meridionalis</name>
    <dbReference type="NCBI Taxonomy" id="175797"/>
    <lineage>
        <taxon>Eukaryota</taxon>
        <taxon>Metazoa</taxon>
        <taxon>Chordata</taxon>
        <taxon>Craniata</taxon>
        <taxon>Vertebrata</taxon>
        <taxon>Euteleostomi</taxon>
        <taxon>Actinopterygii</taxon>
        <taxon>Neopterygii</taxon>
        <taxon>Teleostei</taxon>
        <taxon>Ostariophysi</taxon>
        <taxon>Siluriformes</taxon>
        <taxon>Siluridae</taxon>
        <taxon>Silurus</taxon>
    </lineage>
</organism>
<dbReference type="PROSITE" id="PS00028">
    <property type="entry name" value="ZINC_FINGER_C2H2_1"/>
    <property type="match status" value="1"/>
</dbReference>
<feature type="compositionally biased region" description="Polar residues" evidence="9">
    <location>
        <begin position="483"/>
        <end position="495"/>
    </location>
</feature>
<dbReference type="GO" id="GO:0008270">
    <property type="term" value="F:zinc ion binding"/>
    <property type="evidence" value="ECO:0007669"/>
    <property type="project" value="UniProtKB-KW"/>
</dbReference>
<evidence type="ECO:0000256" key="6">
    <source>
        <dbReference type="ARBA" id="ARBA00023125"/>
    </source>
</evidence>
<feature type="compositionally biased region" description="Basic and acidic residues" evidence="9">
    <location>
        <begin position="45"/>
        <end position="54"/>
    </location>
</feature>
<evidence type="ECO:0000256" key="2">
    <source>
        <dbReference type="ARBA" id="ARBA00022723"/>
    </source>
</evidence>
<dbReference type="InterPro" id="IPR013087">
    <property type="entry name" value="Znf_C2H2_type"/>
</dbReference>
<feature type="compositionally biased region" description="Basic and acidic residues" evidence="9">
    <location>
        <begin position="733"/>
        <end position="744"/>
    </location>
</feature>
<feature type="compositionally biased region" description="Basic and acidic residues" evidence="9">
    <location>
        <begin position="605"/>
        <end position="623"/>
    </location>
</feature>
<feature type="compositionally biased region" description="Polar residues" evidence="9">
    <location>
        <begin position="408"/>
        <end position="420"/>
    </location>
</feature>
<feature type="compositionally biased region" description="Polar residues" evidence="9">
    <location>
        <begin position="1201"/>
        <end position="1220"/>
    </location>
</feature>
<feature type="domain" description="C2H2-type" evidence="10">
    <location>
        <begin position="1496"/>
        <end position="1523"/>
    </location>
</feature>
<reference evidence="11" key="1">
    <citation type="submission" date="2020-08" db="EMBL/GenBank/DDBJ databases">
        <title>Chromosome-level assembly of Southern catfish (Silurus meridionalis) provides insights into visual adaptation to the nocturnal and benthic lifestyles.</title>
        <authorList>
            <person name="Zhang Y."/>
            <person name="Wang D."/>
            <person name="Peng Z."/>
        </authorList>
    </citation>
    <scope>NUCLEOTIDE SEQUENCE</scope>
    <source>
        <strain evidence="11">SWU-2019-XX</strain>
        <tissue evidence="11">Muscle</tissue>
    </source>
</reference>
<evidence type="ECO:0000259" key="10">
    <source>
        <dbReference type="PROSITE" id="PS50157"/>
    </source>
</evidence>
<evidence type="ECO:0000256" key="1">
    <source>
        <dbReference type="ARBA" id="ARBA00004123"/>
    </source>
</evidence>
<feature type="compositionally biased region" description="Polar residues" evidence="9">
    <location>
        <begin position="766"/>
        <end position="775"/>
    </location>
</feature>
<evidence type="ECO:0000256" key="3">
    <source>
        <dbReference type="ARBA" id="ARBA00022737"/>
    </source>
</evidence>
<dbReference type="OrthoDB" id="6778897at2759"/>
<dbReference type="GO" id="GO:0003677">
    <property type="term" value="F:DNA binding"/>
    <property type="evidence" value="ECO:0007669"/>
    <property type="project" value="UniProtKB-KW"/>
</dbReference>
<dbReference type="EMBL" id="JABFDY010000007">
    <property type="protein sequence ID" value="KAF7705360.1"/>
    <property type="molecule type" value="Genomic_DNA"/>
</dbReference>
<feature type="compositionally biased region" description="Basic and acidic residues" evidence="9">
    <location>
        <begin position="62"/>
        <end position="73"/>
    </location>
</feature>
<feature type="region of interest" description="Disordered" evidence="9">
    <location>
        <begin position="36"/>
        <end position="73"/>
    </location>
</feature>
<evidence type="ECO:0000256" key="7">
    <source>
        <dbReference type="ARBA" id="ARBA00023242"/>
    </source>
</evidence>
<dbReference type="SMART" id="SM00355">
    <property type="entry name" value="ZnF_C2H2"/>
    <property type="match status" value="6"/>
</dbReference>
<feature type="compositionally biased region" description="Polar residues" evidence="9">
    <location>
        <begin position="785"/>
        <end position="799"/>
    </location>
</feature>
<keyword evidence="12" id="KW-1185">Reference proteome</keyword>
<evidence type="ECO:0000256" key="5">
    <source>
        <dbReference type="ARBA" id="ARBA00022833"/>
    </source>
</evidence>
<protein>
    <recommendedName>
        <fullName evidence="10">C2H2-type domain-containing protein</fullName>
    </recommendedName>
</protein>
<feature type="compositionally biased region" description="Polar residues" evidence="9">
    <location>
        <begin position="1276"/>
        <end position="1286"/>
    </location>
</feature>
<keyword evidence="5" id="KW-0862">Zinc</keyword>
<comment type="caution">
    <text evidence="11">The sequence shown here is derived from an EMBL/GenBank/DDBJ whole genome shotgun (WGS) entry which is preliminary data.</text>
</comment>
<evidence type="ECO:0000313" key="12">
    <source>
        <dbReference type="Proteomes" id="UP000606274"/>
    </source>
</evidence>
<keyword evidence="2" id="KW-0479">Metal-binding</keyword>
<feature type="domain" description="C2H2-type" evidence="10">
    <location>
        <begin position="288"/>
        <end position="316"/>
    </location>
</feature>
<feature type="region of interest" description="Disordered" evidence="9">
    <location>
        <begin position="397"/>
        <end position="420"/>
    </location>
</feature>
<feature type="compositionally biased region" description="Low complexity" evidence="9">
    <location>
        <begin position="505"/>
        <end position="523"/>
    </location>
</feature>
<evidence type="ECO:0000313" key="11">
    <source>
        <dbReference type="EMBL" id="KAF7705360.1"/>
    </source>
</evidence>
<dbReference type="PANTHER" id="PTHR24392:SF39">
    <property type="entry name" value="ZINC FINGER PROTEIN 518A"/>
    <property type="match status" value="1"/>
</dbReference>
<feature type="region of interest" description="Disordered" evidence="9">
    <location>
        <begin position="479"/>
        <end position="571"/>
    </location>
</feature>
<feature type="region of interest" description="Disordered" evidence="9">
    <location>
        <begin position="1201"/>
        <end position="1224"/>
    </location>
</feature>
<keyword evidence="3" id="KW-0677">Repeat</keyword>
<gene>
    <name evidence="11" type="ORF">HF521_020646</name>
</gene>
<dbReference type="Proteomes" id="UP000606274">
    <property type="component" value="Unassembled WGS sequence"/>
</dbReference>
<keyword evidence="7" id="KW-0539">Nucleus</keyword>
<feature type="region of interest" description="Disordered" evidence="9">
    <location>
        <begin position="333"/>
        <end position="353"/>
    </location>
</feature>
<sequence>MRLSGSERFPAALSSCFTTLTHSRVRQPRVTRMKLSWPPSLTCQSKEKRKDPLYKMEATSDDPPKKHDQNGDVEKDASVSVLHPSKELANPTEDPAYNDHNDLCIQDETQSGESATDNSHKESKATEKSPCKLQQGAVFSGKILSFCCSECKGDTTYSPNDLLKHFQGAHKGTLPTYPCDLCSFVTNEFSSLQRHRIGHRDTLVTCEICNDGVQYSLLLLTRHFIMCHSCNGLFRCKKCEFSTRDAGTFVQHIHHHNEGSHKCTKFPSISPAQGKTLSGKVQSGTFPYTCHLCGYCAARSEHLSKHMAVAHEDEMDRTNRWRSLEDNSRVNSPGLKLLLKKSPPAGGSREPQWMSKLNSYSGVGLLDHSGRLFNPEKTLEETQQFLERAACLKKESNKWSKGPLKSEPQCSYPVTSTTPQPKMQENELGAGSGILNPGNTNGLTVLMVKNKISIPPNCTTKVMGFKMVDGKKHLVLKVIPTKQEPTTKNDMSPTNIVEDDEKTGSSPFSSLSERSGSLLSLDSGTNKDVSASLNMDSQDVEDHTGDQSPLLDEHKANVDPTSNQADDDVEISGTSDIKATASRCAEADFSENLCSGLDSEKKSLHHDHEHCSRPVQSRSEESVSTHSASDSAKNSHTDQIKVKAASLQVLAKHTTDVDLCTDSLSSLESSECTLPEISISASDSTLSSLADEGSSLSVSAKTLDNLVVSKSLASTKDPEQSSPKLLSPTLAVKGKETSVDDKGENPLPEISASSSCYSNLCNGKTSKPSSLTYSSPRKKLLIDSPSGSETSPQKKTCANDSPDAKDGVTYDDTVLQNSPNQEVFSFHNYSKETFGNSPNFLDIDEHAQDDLEEEECEEDCDELKLASDWSLTLPDSPPFVDEQSEDYVESGEDSSAGVNNMAFACENKLLERVSDSDIEVDECVATVDELPIPVMPKTDDGQCLLESEKNKEDFMTSAEGGSANSSNAAALGKILKEHSDAIISQQLEKERMVSAAMFQDSKRPTKTTLRILQTPEGKKQMFLQTSETPYAVPVQLTSGQGFKLITQSSASKVNVSYVKPGIEMPSKRSGLSLTLNGGRIGMSAQSLSGGGKGHASLLQSVSNNGGRYFVSASALKGPLLLSGTVKSPSEQTTNAQAMCYLVQRPLPVSPSTESTGSTSKKALTTHPVLAMPVKSADKASLQTGRQAYLLRYISPAKSGLLGNSSSNEKGTNQGSQTNKGGKSRVFLKIVRSPNGTRFLSTTPYTSAKKPLYVSTNSLQSPYLLLSSDWSARLKTSRNTHSSTQKLSAKLKPQSDIHSQNQAEEDLVVQKSSFLHMDSRPRSQRKRRRRILFEESLETFPKTRRMSSKALAQKEFSLMSEPLAKDTERTLRLFPFSPFQQIKCPRQNQPVVVLNHPDADIPEVTNIMKSVNKYKGKVIKVALCENTVKALSDLSVIGSDGTLLNTPGISVDSRVRPSGNNVRERFILRLKLKKTKRNKYEVVRSSSSTGSEHLQTFNCWFCGRVFNNQEEWIGHGQRHLMEATRDWNKLF</sequence>
<dbReference type="PANTHER" id="PTHR24392">
    <property type="entry name" value="ZINC FINGER PROTEIN"/>
    <property type="match status" value="1"/>
</dbReference>
<keyword evidence="6" id="KW-0238">DNA-binding</keyword>
<dbReference type="GO" id="GO:0005634">
    <property type="term" value="C:nucleus"/>
    <property type="evidence" value="ECO:0007669"/>
    <property type="project" value="UniProtKB-SubCell"/>
</dbReference>
<feature type="region of interest" description="Disordered" evidence="9">
    <location>
        <begin position="766"/>
        <end position="810"/>
    </location>
</feature>
<feature type="compositionally biased region" description="Basic and acidic residues" evidence="9">
    <location>
        <begin position="540"/>
        <end position="557"/>
    </location>
</feature>
<feature type="region of interest" description="Disordered" evidence="9">
    <location>
        <begin position="1276"/>
        <end position="1299"/>
    </location>
</feature>
<keyword evidence="4 8" id="KW-0863">Zinc-finger</keyword>
<dbReference type="Gene3D" id="3.30.160.60">
    <property type="entry name" value="Classic Zinc Finger"/>
    <property type="match status" value="2"/>
</dbReference>
<feature type="region of interest" description="Disordered" evidence="9">
    <location>
        <begin position="714"/>
        <end position="750"/>
    </location>
</feature>
<dbReference type="PROSITE" id="PS50157">
    <property type="entry name" value="ZINC_FINGER_C2H2_2"/>
    <property type="match status" value="2"/>
</dbReference>
<accession>A0A8T0BIV7</accession>
<feature type="compositionally biased region" description="Polar residues" evidence="9">
    <location>
        <begin position="524"/>
        <end position="537"/>
    </location>
</feature>
<evidence type="ECO:0000256" key="4">
    <source>
        <dbReference type="ARBA" id="ARBA00022771"/>
    </source>
</evidence>
<name>A0A8T0BIV7_SILME</name>